<evidence type="ECO:0000313" key="1">
    <source>
        <dbReference type="EMBL" id="CCI82984.1"/>
    </source>
</evidence>
<reference evidence="2 3" key="2">
    <citation type="submission" date="2012-08" db="EMBL/GenBank/DDBJ databases">
        <title>The Genome Sequence of Turicella otitidis ATCC 51513.</title>
        <authorList>
            <consortium name="The Broad Institute Genome Sequencing Platform"/>
            <person name="Earl A."/>
            <person name="Ward D."/>
            <person name="Feldgarden M."/>
            <person name="Gevers D."/>
            <person name="Huys G."/>
            <person name="Walker B."/>
            <person name="Young S.K."/>
            <person name="Zeng Q."/>
            <person name="Gargeya S."/>
            <person name="Fitzgerald M."/>
            <person name="Haas B."/>
            <person name="Abouelleil A."/>
            <person name="Alvarado L."/>
            <person name="Arachchi H.M."/>
            <person name="Berlin A.M."/>
            <person name="Chapman S.B."/>
            <person name="Goldberg J."/>
            <person name="Griggs A."/>
            <person name="Gujja S."/>
            <person name="Hansen M."/>
            <person name="Howarth C."/>
            <person name="Imamovic A."/>
            <person name="Larimer J."/>
            <person name="McCowen C."/>
            <person name="Montmayeur A."/>
            <person name="Murphy C."/>
            <person name="Neiman D."/>
            <person name="Pearson M."/>
            <person name="Priest M."/>
            <person name="Roberts A."/>
            <person name="Saif S."/>
            <person name="Shea T."/>
            <person name="Sisk P."/>
            <person name="Sykes S."/>
            <person name="Wortman J."/>
            <person name="Nusbaum C."/>
            <person name="Birren B."/>
        </authorList>
    </citation>
    <scope>NUCLEOTIDE SEQUENCE [LARGE SCALE GENOMIC DNA]</scope>
    <source>
        <strain evidence="2 3">ATCC 51513</strain>
    </source>
</reference>
<dbReference type="STRING" id="29321.AAV33_00635"/>
<protein>
    <submittedName>
        <fullName evidence="1">Nicotinate-nucleotide-dimethylbenzimidazolephosph oribosyltransferase</fullName>
        <ecNumber evidence="1">2.4.2.21</ecNumber>
    </submittedName>
</protein>
<dbReference type="eggNOG" id="COG2038">
    <property type="taxonomic scope" value="Bacteria"/>
</dbReference>
<evidence type="ECO:0000313" key="4">
    <source>
        <dbReference type="Proteomes" id="UP000011016"/>
    </source>
</evidence>
<dbReference type="HOGENOM" id="CLU_002982_0_2_11"/>
<dbReference type="InterPro" id="IPR003200">
    <property type="entry name" value="Nict_dMeBzImd_PRibTrfase"/>
</dbReference>
<keyword evidence="3" id="KW-1185">Reference proteome</keyword>
<dbReference type="GO" id="GO:0008939">
    <property type="term" value="F:nicotinate-nucleotide-dimethylbenzimidazole phosphoribosyltransferase activity"/>
    <property type="evidence" value="ECO:0007669"/>
    <property type="project" value="UniProtKB-EC"/>
</dbReference>
<dbReference type="PANTHER" id="PTHR43463">
    <property type="entry name" value="NICOTINATE-NUCLEOTIDE--DIMETHYLBENZIMIDAZOLE PHOSPHORIBOSYLTRANSFERASE"/>
    <property type="match status" value="1"/>
</dbReference>
<name>I7LBB8_9CORY</name>
<dbReference type="PANTHER" id="PTHR43463:SF1">
    <property type="entry name" value="NICOTINATE-NUCLEOTIDE--DIMETHYLBENZIMIDAZOLE PHOSPHORIBOSYLTRANSFERASE"/>
    <property type="match status" value="1"/>
</dbReference>
<dbReference type="SUPFAM" id="SSF52733">
    <property type="entry name" value="Nicotinate mononucleotide:5,6-dimethylbenzimidazole phosphoribosyltransferase (CobT)"/>
    <property type="match status" value="1"/>
</dbReference>
<gene>
    <name evidence="1" type="primary">cobT</name>
    <name evidence="1" type="ORF">BN46_0236</name>
    <name evidence="2" type="ORF">HMPREF9719_00288</name>
</gene>
<organism evidence="1 4">
    <name type="scientific">Corynebacterium otitidis ATCC 51513</name>
    <dbReference type="NCBI Taxonomy" id="883169"/>
    <lineage>
        <taxon>Bacteria</taxon>
        <taxon>Bacillati</taxon>
        <taxon>Actinomycetota</taxon>
        <taxon>Actinomycetes</taxon>
        <taxon>Mycobacteriales</taxon>
        <taxon>Corynebacteriaceae</taxon>
        <taxon>Corynebacterium</taxon>
    </lineage>
</organism>
<dbReference type="Proteomes" id="UP000011016">
    <property type="component" value="Unassembled WGS sequence"/>
</dbReference>
<dbReference type="Proteomes" id="UP000006078">
    <property type="component" value="Unassembled WGS sequence"/>
</dbReference>
<comment type="caution">
    <text evidence="1">The sequence shown here is derived from an EMBL/GenBank/DDBJ whole genome shotgun (WGS) entry which is preliminary data.</text>
</comment>
<dbReference type="OrthoDB" id="9781491at2"/>
<reference evidence="1 4" key="1">
    <citation type="journal article" date="2012" name="J. Bacteriol.">
        <title>Draft Genome Sequence of Turicella otitidis ATCC 51513, Isolated from Middle Ear Fluid from a Child with Otitis Media.</title>
        <authorList>
            <person name="Brinkrolf K."/>
            <person name="Schneider J."/>
            <person name="Knecht M."/>
            <person name="Ruckert C."/>
            <person name="Tauch A."/>
        </authorList>
    </citation>
    <scope>NUCLEOTIDE SEQUENCE [LARGE SCALE GENOMIC DNA]</scope>
    <source>
        <strain evidence="1 4">ATCC 51513</strain>
    </source>
</reference>
<keyword evidence="1" id="KW-0328">Glycosyltransferase</keyword>
<accession>I7LBB8</accession>
<dbReference type="EC" id="2.4.2.21" evidence="1"/>
<dbReference type="EMBL" id="AHAE01000017">
    <property type="protein sequence ID" value="EJZ82796.1"/>
    <property type="molecule type" value="Genomic_DNA"/>
</dbReference>
<dbReference type="EMBL" id="CAJZ01000032">
    <property type="protein sequence ID" value="CCI82984.1"/>
    <property type="molecule type" value="Genomic_DNA"/>
</dbReference>
<dbReference type="Gene3D" id="3.40.50.10210">
    <property type="match status" value="1"/>
</dbReference>
<dbReference type="Pfam" id="PF02277">
    <property type="entry name" value="DBI_PRT"/>
    <property type="match status" value="1"/>
</dbReference>
<keyword evidence="1" id="KW-0808">Transferase</keyword>
<dbReference type="AlphaFoldDB" id="I7LBB8"/>
<evidence type="ECO:0000313" key="2">
    <source>
        <dbReference type="EMBL" id="EJZ82796.1"/>
    </source>
</evidence>
<dbReference type="RefSeq" id="WP_004600178.1">
    <property type="nucleotide sequence ID" value="NZ_HF541865.1"/>
</dbReference>
<dbReference type="InterPro" id="IPR036087">
    <property type="entry name" value="Nict_dMeBzImd_PRibTrfase_sf"/>
</dbReference>
<sequence length="332" mass="32962">MAPSPALAEILGEAAPLDRAAERSRRLELRGSAERHGRLVELAAQLAGMGGIGPDAAVRLVAFAGEHGLAARDVSPLEPSAAPRRAALLADGRGALGAAAGALGLGIEVVADALPKDSGLPGAGALPAGGAPDREDAMDEATFEAALRTGAARAEALSEAGVGLAVPHLVGPGGRVAALALAGHLLDEEPVAMLGFSGTDDALWSRQVAALRDVMTRARATPTDPAELVRRLLAPHQAVAVGFLARLAALGIPALVSSAEAAALGLTAELLSPGARGWLLGGQLAPAGGLAAIYSRLGIRPVFALHADDSLGAGALAAVPLVRFAAALGAED</sequence>
<proteinExistence type="predicted"/>
<evidence type="ECO:0000313" key="3">
    <source>
        <dbReference type="Proteomes" id="UP000006078"/>
    </source>
</evidence>